<keyword evidence="5 12" id="KW-0547">Nucleotide-binding</keyword>
<dbReference type="PROSITE" id="PS51918">
    <property type="entry name" value="RADICAL_SAM"/>
    <property type="match status" value="1"/>
</dbReference>
<dbReference type="GO" id="GO:0061798">
    <property type="term" value="F:GTP 3',8'-cyclase activity"/>
    <property type="evidence" value="ECO:0007669"/>
    <property type="project" value="UniProtKB-EC"/>
</dbReference>
<dbReference type="NCBIfam" id="TIGR02666">
    <property type="entry name" value="moaA"/>
    <property type="match status" value="1"/>
</dbReference>
<evidence type="ECO:0000313" key="16">
    <source>
        <dbReference type="Proteomes" id="UP001332192"/>
    </source>
</evidence>
<evidence type="ECO:0000259" key="13">
    <source>
        <dbReference type="PROSITE" id="PS50175"/>
    </source>
</evidence>
<gene>
    <name evidence="12 15" type="primary">moaA</name>
    <name evidence="15" type="ORF">U7230_15040</name>
</gene>
<dbReference type="PANTHER" id="PTHR22960">
    <property type="entry name" value="MOLYBDOPTERIN COFACTOR SYNTHESIS PROTEIN A"/>
    <property type="match status" value="1"/>
</dbReference>
<comment type="cofactor">
    <cofactor evidence="12">
        <name>[4Fe-4S] cluster</name>
        <dbReference type="ChEBI" id="CHEBI:49883"/>
    </cofactor>
    <text evidence="12">Binds 2 [4Fe-4S] clusters. Binds 1 [4Fe-4S] cluster coordinated with 3 cysteines and an exchangeable S-adenosyl-L-methionine and 1 [4Fe-4S] cluster coordinated with 3 cysteines and the GTP-derived substrate.</text>
</comment>
<keyword evidence="10 12" id="KW-0456">Lyase</keyword>
<sequence length="329" mass="36966">MPLVDRFGRTIRKLRISVTDRCNFRCVYCMPAGPIAWLPRHQLLTYEEITRLTGIMVGMGVEKVRLTGGEPLARRDIPRLVRLLSGIEGLHSISMTTNGYFLPPLAQELRQAGLTSVNISLDTLRRDRFLKITGRDYFDRVMEGIEAADAAGLPVKINAVVMRDFNDDEIGDFSRWAAETGHAVRFIEFMPLDGDQRWDRSRVVTAEEILARLADVGSVEPVHNDPSEPARLYRVGLPGARPAVIGIIPTVSQPFCRHCDRIRLTAEGRIRNCLFAVEEHDLRTLLRSGADDATLAEAIAQAVWIKWEGHLINRPEFRRPAKAMYAIGG</sequence>
<evidence type="ECO:0000313" key="15">
    <source>
        <dbReference type="EMBL" id="WRP17375.1"/>
    </source>
</evidence>
<feature type="binding site" evidence="12">
    <location>
        <position position="273"/>
    </location>
    <ligand>
        <name>[4Fe-4S] cluster</name>
        <dbReference type="ChEBI" id="CHEBI:49883"/>
        <label>2</label>
        <note>4Fe-4S-substrate</note>
    </ligand>
</feature>
<accession>A0ABZ1BXZ1</accession>
<dbReference type="HAMAP" id="MF_01225_B">
    <property type="entry name" value="MoaA_B"/>
    <property type="match status" value="1"/>
</dbReference>
<feature type="binding site" evidence="12">
    <location>
        <position position="15"/>
    </location>
    <ligand>
        <name>GTP</name>
        <dbReference type="ChEBI" id="CHEBI:37565"/>
    </ligand>
</feature>
<feature type="binding site" evidence="12">
    <location>
        <position position="120"/>
    </location>
    <ligand>
        <name>S-adenosyl-L-methionine</name>
        <dbReference type="ChEBI" id="CHEBI:59789"/>
    </ligand>
</feature>
<dbReference type="InterPro" id="IPR000385">
    <property type="entry name" value="MoaA_NifB_PqqE_Fe-S-bd_CS"/>
</dbReference>
<comment type="function">
    <text evidence="12">Catalyzes the cyclization of GTP to (8S)-3',8-cyclo-7,8-dihydroguanosine 5'-triphosphate.</text>
</comment>
<keyword evidence="9 12" id="KW-0501">Molybdenum cofactor biosynthesis</keyword>
<feature type="binding site" evidence="12">
    <location>
        <position position="156"/>
    </location>
    <ligand>
        <name>GTP</name>
        <dbReference type="ChEBI" id="CHEBI:37565"/>
    </ligand>
</feature>
<feature type="binding site" evidence="12">
    <location>
        <position position="65"/>
    </location>
    <ligand>
        <name>GTP</name>
        <dbReference type="ChEBI" id="CHEBI:37565"/>
    </ligand>
</feature>
<evidence type="ECO:0000256" key="10">
    <source>
        <dbReference type="ARBA" id="ARBA00023239"/>
    </source>
</evidence>
<dbReference type="InterPro" id="IPR050105">
    <property type="entry name" value="MoCo_biosynth_MoaA/MoaC"/>
</dbReference>
<dbReference type="CDD" id="cd01335">
    <property type="entry name" value="Radical_SAM"/>
    <property type="match status" value="1"/>
</dbReference>
<dbReference type="SUPFAM" id="SSF102114">
    <property type="entry name" value="Radical SAM enzymes"/>
    <property type="match status" value="1"/>
</dbReference>
<comment type="catalytic activity">
    <reaction evidence="11 12">
        <text>GTP + AH2 + S-adenosyl-L-methionine = (8S)-3',8-cyclo-7,8-dihydroguanosine 5'-triphosphate + 5'-deoxyadenosine + L-methionine + A + H(+)</text>
        <dbReference type="Rhea" id="RHEA:49576"/>
        <dbReference type="ChEBI" id="CHEBI:13193"/>
        <dbReference type="ChEBI" id="CHEBI:15378"/>
        <dbReference type="ChEBI" id="CHEBI:17319"/>
        <dbReference type="ChEBI" id="CHEBI:17499"/>
        <dbReference type="ChEBI" id="CHEBI:37565"/>
        <dbReference type="ChEBI" id="CHEBI:57844"/>
        <dbReference type="ChEBI" id="CHEBI:59789"/>
        <dbReference type="ChEBI" id="CHEBI:131766"/>
        <dbReference type="EC" id="4.1.99.22"/>
    </reaction>
</comment>
<dbReference type="PROSITE" id="PS50175">
    <property type="entry name" value="ASP_PROT_RETROV"/>
    <property type="match status" value="1"/>
</dbReference>
<evidence type="ECO:0000256" key="7">
    <source>
        <dbReference type="ARBA" id="ARBA00023014"/>
    </source>
</evidence>
<comment type="subunit">
    <text evidence="12">Monomer and homodimer.</text>
</comment>
<name>A0ABZ1BXZ1_9FIRM</name>
<feature type="binding site" evidence="12">
    <location>
        <begin position="261"/>
        <end position="263"/>
    </location>
    <ligand>
        <name>GTP</name>
        <dbReference type="ChEBI" id="CHEBI:37565"/>
    </ligand>
</feature>
<dbReference type="SMART" id="SM00729">
    <property type="entry name" value="Elp3"/>
    <property type="match status" value="1"/>
</dbReference>
<dbReference type="InterPro" id="IPR001995">
    <property type="entry name" value="Peptidase_A2_cat"/>
</dbReference>
<dbReference type="SFLD" id="SFLDG01386">
    <property type="entry name" value="main_SPASM_domain-containing"/>
    <property type="match status" value="1"/>
</dbReference>
<keyword evidence="3 12" id="KW-0949">S-adenosyl-L-methionine</keyword>
<keyword evidence="4 12" id="KW-0479">Metal-binding</keyword>
<evidence type="ECO:0000256" key="5">
    <source>
        <dbReference type="ARBA" id="ARBA00022741"/>
    </source>
</evidence>
<reference evidence="15 16" key="1">
    <citation type="journal article" date="2024" name="Front. Microbiol.">
        <title>Novel thermophilic genera Geochorda gen. nov. and Carboxydochorda gen. nov. from the deep terrestrial subsurface reveal the ecophysiological diversity in the class Limnochordia.</title>
        <authorList>
            <person name="Karnachuk O.V."/>
            <person name="Lukina A.P."/>
            <person name="Avakyan M.R."/>
            <person name="Kadnikov V.V."/>
            <person name="Begmatov S."/>
            <person name="Beletsky A.V."/>
            <person name="Vlasova K.G."/>
            <person name="Novikov A.A."/>
            <person name="Shcherbakova V.A."/>
            <person name="Mardanov A.V."/>
            <person name="Ravin N.V."/>
        </authorList>
    </citation>
    <scope>NUCLEOTIDE SEQUENCE [LARGE SCALE GENOMIC DNA]</scope>
    <source>
        <strain evidence="15 16">L945</strain>
    </source>
</reference>
<dbReference type="InterPro" id="IPR013483">
    <property type="entry name" value="MoaA"/>
</dbReference>
<comment type="pathway">
    <text evidence="12">Cofactor biosynthesis; molybdopterin biosynthesis.</text>
</comment>
<feature type="binding site" evidence="12">
    <location>
        <position position="26"/>
    </location>
    <ligand>
        <name>[4Fe-4S] cluster</name>
        <dbReference type="ChEBI" id="CHEBI:49883"/>
        <label>1</label>
        <note>4Fe-4S-S-AdoMet</note>
    </ligand>
</feature>
<keyword evidence="2 12" id="KW-0004">4Fe-4S</keyword>
<dbReference type="SFLD" id="SFLDG01067">
    <property type="entry name" value="SPASM/twitch_domain_containing"/>
    <property type="match status" value="1"/>
</dbReference>
<keyword evidence="7 12" id="KW-0411">Iron-sulfur</keyword>
<dbReference type="InterPro" id="IPR058240">
    <property type="entry name" value="rSAM_sf"/>
</dbReference>
<feature type="binding site" evidence="12">
    <location>
        <position position="69"/>
    </location>
    <ligand>
        <name>S-adenosyl-L-methionine</name>
        <dbReference type="ChEBI" id="CHEBI:59789"/>
    </ligand>
</feature>
<evidence type="ECO:0000256" key="2">
    <source>
        <dbReference type="ARBA" id="ARBA00022485"/>
    </source>
</evidence>
<dbReference type="InterPro" id="IPR007197">
    <property type="entry name" value="rSAM"/>
</dbReference>
<dbReference type="InterPro" id="IPR013785">
    <property type="entry name" value="Aldolase_TIM"/>
</dbReference>
<evidence type="ECO:0000256" key="3">
    <source>
        <dbReference type="ARBA" id="ARBA00022691"/>
    </source>
</evidence>
<feature type="domain" description="Radical SAM core" evidence="14">
    <location>
        <begin position="6"/>
        <end position="220"/>
    </location>
</feature>
<evidence type="ECO:0000256" key="1">
    <source>
        <dbReference type="ARBA" id="ARBA00012167"/>
    </source>
</evidence>
<dbReference type="CDD" id="cd21117">
    <property type="entry name" value="Twitch_MoaA"/>
    <property type="match status" value="1"/>
</dbReference>
<evidence type="ECO:0000259" key="14">
    <source>
        <dbReference type="PROSITE" id="PS51918"/>
    </source>
</evidence>
<evidence type="ECO:0000256" key="8">
    <source>
        <dbReference type="ARBA" id="ARBA00023134"/>
    </source>
</evidence>
<dbReference type="PANTHER" id="PTHR22960:SF0">
    <property type="entry name" value="MOLYBDENUM COFACTOR BIOSYNTHESIS PROTEIN 1"/>
    <property type="match status" value="1"/>
</dbReference>
<feature type="binding site" evidence="12">
    <location>
        <position position="28"/>
    </location>
    <ligand>
        <name>S-adenosyl-L-methionine</name>
        <dbReference type="ChEBI" id="CHEBI:59789"/>
    </ligand>
</feature>
<evidence type="ECO:0000256" key="11">
    <source>
        <dbReference type="ARBA" id="ARBA00048697"/>
    </source>
</evidence>
<dbReference type="SFLD" id="SFLDG01383">
    <property type="entry name" value="cyclic_pyranopterin_phosphate"/>
    <property type="match status" value="1"/>
</dbReference>
<dbReference type="Pfam" id="PF06463">
    <property type="entry name" value="Mob_synth_C"/>
    <property type="match status" value="1"/>
</dbReference>
<protein>
    <recommendedName>
        <fullName evidence="1 12">GTP 3',8-cyclase</fullName>
        <ecNumber evidence="1 12">4.1.99.22</ecNumber>
    </recommendedName>
    <alternativeName>
        <fullName evidence="12">Molybdenum cofactor biosynthesis protein A</fullName>
    </alternativeName>
</protein>
<dbReference type="PROSITE" id="PS01305">
    <property type="entry name" value="MOAA_NIFB_PQQE"/>
    <property type="match status" value="1"/>
</dbReference>
<dbReference type="EMBL" id="CP141615">
    <property type="protein sequence ID" value="WRP17375.1"/>
    <property type="molecule type" value="Genomic_DNA"/>
</dbReference>
<keyword evidence="6 12" id="KW-0408">Iron</keyword>
<dbReference type="InterPro" id="IPR006638">
    <property type="entry name" value="Elp3/MiaA/NifB-like_rSAM"/>
</dbReference>
<feature type="binding site" evidence="12">
    <location>
        <position position="96"/>
    </location>
    <ligand>
        <name>GTP</name>
        <dbReference type="ChEBI" id="CHEBI:37565"/>
    </ligand>
</feature>
<comment type="similarity">
    <text evidence="12">Belongs to the radical SAM superfamily. MoaA family.</text>
</comment>
<dbReference type="SFLD" id="SFLDS00029">
    <property type="entry name" value="Radical_SAM"/>
    <property type="match status" value="1"/>
</dbReference>
<organism evidence="15 16">
    <name type="scientific">Carboxydichorda subterranea</name>
    <dbReference type="NCBI Taxonomy" id="3109565"/>
    <lineage>
        <taxon>Bacteria</taxon>
        <taxon>Bacillati</taxon>
        <taxon>Bacillota</taxon>
        <taxon>Limnochordia</taxon>
        <taxon>Limnochordales</taxon>
        <taxon>Geochordaceae</taxon>
        <taxon>Carboxydichorda</taxon>
    </lineage>
</organism>
<evidence type="ECO:0000256" key="9">
    <source>
        <dbReference type="ARBA" id="ARBA00023150"/>
    </source>
</evidence>
<feature type="binding site" evidence="12">
    <location>
        <position position="259"/>
    </location>
    <ligand>
        <name>[4Fe-4S] cluster</name>
        <dbReference type="ChEBI" id="CHEBI:49883"/>
        <label>2</label>
        <note>4Fe-4S-substrate</note>
    </ligand>
</feature>
<feature type="binding site" evidence="12">
    <location>
        <position position="190"/>
    </location>
    <ligand>
        <name>S-adenosyl-L-methionine</name>
        <dbReference type="ChEBI" id="CHEBI:59789"/>
    </ligand>
</feature>
<dbReference type="InterPro" id="IPR040064">
    <property type="entry name" value="MoaA-like"/>
</dbReference>
<keyword evidence="8 12" id="KW-0342">GTP-binding</keyword>
<proteinExistence type="inferred from homology"/>
<evidence type="ECO:0000256" key="6">
    <source>
        <dbReference type="ARBA" id="ARBA00023004"/>
    </source>
</evidence>
<dbReference type="EC" id="4.1.99.22" evidence="1 12"/>
<feature type="binding site" evidence="12">
    <location>
        <position position="29"/>
    </location>
    <ligand>
        <name>[4Fe-4S] cluster</name>
        <dbReference type="ChEBI" id="CHEBI:49883"/>
        <label>1</label>
        <note>4Fe-4S-S-AdoMet</note>
    </ligand>
</feature>
<keyword evidence="16" id="KW-1185">Reference proteome</keyword>
<evidence type="ECO:0000256" key="12">
    <source>
        <dbReference type="HAMAP-Rule" id="MF_01225"/>
    </source>
</evidence>
<dbReference type="Pfam" id="PF04055">
    <property type="entry name" value="Radical_SAM"/>
    <property type="match status" value="1"/>
</dbReference>
<evidence type="ECO:0000256" key="4">
    <source>
        <dbReference type="ARBA" id="ARBA00022723"/>
    </source>
</evidence>
<feature type="domain" description="Peptidase A2" evidence="13">
    <location>
        <begin position="282"/>
        <end position="329"/>
    </location>
</feature>
<dbReference type="InterPro" id="IPR010505">
    <property type="entry name" value="MoaA_twitch"/>
</dbReference>
<dbReference type="RefSeq" id="WP_324716646.1">
    <property type="nucleotide sequence ID" value="NZ_CP141615.1"/>
</dbReference>
<dbReference type="Proteomes" id="UP001332192">
    <property type="component" value="Chromosome"/>
</dbReference>
<feature type="binding site" evidence="12">
    <location>
        <position position="256"/>
    </location>
    <ligand>
        <name>[4Fe-4S] cluster</name>
        <dbReference type="ChEBI" id="CHEBI:49883"/>
        <label>2</label>
        <note>4Fe-4S-substrate</note>
    </ligand>
</feature>
<feature type="binding site" evidence="12">
    <location>
        <position position="22"/>
    </location>
    <ligand>
        <name>[4Fe-4S] cluster</name>
        <dbReference type="ChEBI" id="CHEBI:49883"/>
        <label>1</label>
        <note>4Fe-4S-S-AdoMet</note>
    </ligand>
</feature>
<dbReference type="Gene3D" id="3.20.20.70">
    <property type="entry name" value="Aldolase class I"/>
    <property type="match status" value="1"/>
</dbReference>